<protein>
    <submittedName>
        <fullName evidence="1">Uncharacterized protein</fullName>
    </submittedName>
</protein>
<dbReference type="EMBL" id="JYGR01000005">
    <property type="protein sequence ID" value="KJQ70629.1"/>
    <property type="molecule type" value="Genomic_DNA"/>
</dbReference>
<dbReference type="Proteomes" id="UP000033716">
    <property type="component" value="Unassembled WGS sequence"/>
</dbReference>
<dbReference type="AlphaFoldDB" id="A0A0F2DK87"/>
<sequence length="214" mass="25611">MFFNNLVSEDECFYINCLASVTINGKELVRYDYDHFGNLLHRELADGEVQNYFYDLHDQLVKAEIFKKELVKHLAQLEKNDKYLHLENVKKQYVKELFMEIISRNTYYKIEDDILTIAFADSDKPNPDNYLILQREVDDLEYYYYEINSQQYSGVGGFKKVEIYSDKLVIYFQEKQKIYQNSIENLIITYISDKRLNEYIEYIFGESDCEVVVC</sequence>
<reference evidence="1 2" key="1">
    <citation type="submission" date="2015-02" db="EMBL/GenBank/DDBJ databases">
        <title>Evolution of amylase-binding proteins of oral streptococcal species.</title>
        <authorList>
            <person name="Haase E.M."/>
        </authorList>
    </citation>
    <scope>NUCLEOTIDE SEQUENCE [LARGE SCALE GENOMIC DNA]</scope>
    <source>
        <strain evidence="1 2">SK141</strain>
    </source>
</reference>
<dbReference type="PATRIC" id="fig|28037.214.peg.1161"/>
<accession>A0A0F2DK87</accession>
<proteinExistence type="predicted"/>
<organism evidence="1 2">
    <name type="scientific">Streptococcus oralis subsp. oralis</name>
    <dbReference type="NCBI Taxonomy" id="1891914"/>
    <lineage>
        <taxon>Bacteria</taxon>
        <taxon>Bacillati</taxon>
        <taxon>Bacillota</taxon>
        <taxon>Bacilli</taxon>
        <taxon>Lactobacillales</taxon>
        <taxon>Streptococcaceae</taxon>
        <taxon>Streptococcus</taxon>
    </lineage>
</organism>
<evidence type="ECO:0000313" key="1">
    <source>
        <dbReference type="EMBL" id="KJQ70629.1"/>
    </source>
</evidence>
<comment type="caution">
    <text evidence="1">The sequence shown here is derived from an EMBL/GenBank/DDBJ whole genome shotgun (WGS) entry which is preliminary data.</text>
</comment>
<evidence type="ECO:0000313" key="2">
    <source>
        <dbReference type="Proteomes" id="UP000033716"/>
    </source>
</evidence>
<name>A0A0F2DK87_STROR</name>
<gene>
    <name evidence="1" type="ORF">TZ92_01157</name>
</gene>